<dbReference type="EMBL" id="JXNT01000011">
    <property type="protein sequence ID" value="ODM16416.1"/>
    <property type="molecule type" value="Genomic_DNA"/>
</dbReference>
<gene>
    <name evidence="7" type="ORF">SI65_07923</name>
</gene>
<feature type="compositionally biased region" description="Low complexity" evidence="6">
    <location>
        <begin position="311"/>
        <end position="324"/>
    </location>
</feature>
<dbReference type="OrthoDB" id="4097008at2759"/>
<dbReference type="GO" id="GO:0005780">
    <property type="term" value="C:extrinsic component of intraperoxisomal membrane"/>
    <property type="evidence" value="ECO:0007669"/>
    <property type="project" value="InterPro"/>
</dbReference>
<dbReference type="VEuPathDB" id="FungiDB:SI65_07923"/>
<comment type="similarity">
    <text evidence="3">Belongs to the INP1 family.</text>
</comment>
<reference evidence="7 8" key="1">
    <citation type="journal article" date="2016" name="BMC Genomics">
        <title>Comparative genomic and transcriptomic analyses of the Fuzhuan brick tea-fermentation fungus Aspergillus cristatus.</title>
        <authorList>
            <person name="Ge Y."/>
            <person name="Wang Y."/>
            <person name="Liu Y."/>
            <person name="Tan Y."/>
            <person name="Ren X."/>
            <person name="Zhang X."/>
            <person name="Hyde K.D."/>
            <person name="Liu Y."/>
            <person name="Liu Z."/>
        </authorList>
    </citation>
    <scope>NUCLEOTIDE SEQUENCE [LARGE SCALE GENOMIC DNA]</scope>
    <source>
        <strain evidence="7 8">GZAAS20.1005</strain>
    </source>
</reference>
<comment type="function">
    <text evidence="1">Required for peroxisome inheritance.</text>
</comment>
<comment type="subcellular location">
    <subcellularLocation>
        <location evidence="2">Peroxisome membrane</location>
        <topology evidence="2">Peripheral membrane protein</topology>
    </subcellularLocation>
</comment>
<keyword evidence="8" id="KW-1185">Reference proteome</keyword>
<keyword evidence="5" id="KW-0472">Membrane</keyword>
<evidence type="ECO:0000256" key="6">
    <source>
        <dbReference type="SAM" id="MobiDB-lite"/>
    </source>
</evidence>
<dbReference type="GO" id="GO:0045033">
    <property type="term" value="P:peroxisome inheritance"/>
    <property type="evidence" value="ECO:0007669"/>
    <property type="project" value="InterPro"/>
</dbReference>
<feature type="compositionally biased region" description="Polar residues" evidence="6">
    <location>
        <begin position="1"/>
        <end position="10"/>
    </location>
</feature>
<feature type="compositionally biased region" description="Polar residues" evidence="6">
    <location>
        <begin position="208"/>
        <end position="218"/>
    </location>
</feature>
<dbReference type="Proteomes" id="UP000094569">
    <property type="component" value="Unassembled WGS sequence"/>
</dbReference>
<feature type="region of interest" description="Disordered" evidence="6">
    <location>
        <begin position="194"/>
        <end position="228"/>
    </location>
</feature>
<evidence type="ECO:0000256" key="2">
    <source>
        <dbReference type="ARBA" id="ARBA00004421"/>
    </source>
</evidence>
<evidence type="ECO:0000313" key="8">
    <source>
        <dbReference type="Proteomes" id="UP000094569"/>
    </source>
</evidence>
<sequence>MSDFSNTPSVRIQPPRRSATLPPKLSLQKQRSSDSLRPSEDDLFFHPCAKVVHFAPRALAPIPSSTAPSDFDYPVDTIETLPWRSPTERTVAFAPLRLQNVHGLTVFLKCGGVVHAILKNSQCWCVDGESTFVLRVRPLTYYRIELPNSTENNENYVVQLKDVLPRILRYEITPCPFQRGFTVEIPEEFKMKKRRKAWRPKSRRESAPASSTASQGSSPKGDEDGCKGISVMKRGSACTVLETIPDENQLLSPTSVPEGWNIPRRSITDTQSFQTLLARFDNTKAESQVDPDISYSSSVDSFHSMDDYMRPESSARSTSTSPSSVDHNELDQDQHYEPGKFFKDVDYSDNRPSTSYSDGSLSQAPQSPTTRRKPESKPLEIPATSTEKPSGLSPIEANKDTMSREFRRRAKASTEREISPMPPPSALRQSNSSRKNDAKSIVQKTCTVVLVPSVQLLIILIHIAAQIVIGPALNSMGEAHRRLEYQAPDSEDTVDDFDLPLERSDSQDKKYDVWALD</sequence>
<protein>
    <recommendedName>
        <fullName evidence="4">Inheritance of peroxisomes protein 1</fullName>
    </recommendedName>
</protein>
<dbReference type="Pfam" id="PF12634">
    <property type="entry name" value="Inp1"/>
    <property type="match status" value="1"/>
</dbReference>
<feature type="region of interest" description="Disordered" evidence="6">
    <location>
        <begin position="1"/>
        <end position="38"/>
    </location>
</feature>
<feature type="compositionally biased region" description="Basic and acidic residues" evidence="6">
    <location>
        <begin position="326"/>
        <end position="349"/>
    </location>
</feature>
<evidence type="ECO:0000313" key="7">
    <source>
        <dbReference type="EMBL" id="ODM16416.1"/>
    </source>
</evidence>
<comment type="caution">
    <text evidence="7">The sequence shown here is derived from an EMBL/GenBank/DDBJ whole genome shotgun (WGS) entry which is preliminary data.</text>
</comment>
<feature type="compositionally biased region" description="Polar residues" evidence="6">
    <location>
        <begin position="350"/>
        <end position="369"/>
    </location>
</feature>
<feature type="region of interest" description="Disordered" evidence="6">
    <location>
        <begin position="304"/>
        <end position="438"/>
    </location>
</feature>
<proteinExistence type="inferred from homology"/>
<evidence type="ECO:0000256" key="3">
    <source>
        <dbReference type="ARBA" id="ARBA00010707"/>
    </source>
</evidence>
<evidence type="ECO:0000256" key="4">
    <source>
        <dbReference type="ARBA" id="ARBA00021397"/>
    </source>
</evidence>
<dbReference type="InterPro" id="IPR024758">
    <property type="entry name" value="Inp1"/>
</dbReference>
<accession>A0A1E3B7N5</accession>
<evidence type="ECO:0000256" key="1">
    <source>
        <dbReference type="ARBA" id="ARBA00003594"/>
    </source>
</evidence>
<dbReference type="AlphaFoldDB" id="A0A1E3B7N5"/>
<dbReference type="STRING" id="573508.A0A1E3B7N5"/>
<evidence type="ECO:0000256" key="5">
    <source>
        <dbReference type="ARBA" id="ARBA00023136"/>
    </source>
</evidence>
<name>A0A1E3B7N5_ASPCR</name>
<organism evidence="7 8">
    <name type="scientific">Aspergillus cristatus</name>
    <name type="common">Chinese Fuzhuan brick tea-fermentation fungus</name>
    <name type="synonym">Eurotium cristatum</name>
    <dbReference type="NCBI Taxonomy" id="573508"/>
    <lineage>
        <taxon>Eukaryota</taxon>
        <taxon>Fungi</taxon>
        <taxon>Dikarya</taxon>
        <taxon>Ascomycota</taxon>
        <taxon>Pezizomycotina</taxon>
        <taxon>Eurotiomycetes</taxon>
        <taxon>Eurotiomycetidae</taxon>
        <taxon>Eurotiales</taxon>
        <taxon>Aspergillaceae</taxon>
        <taxon>Aspergillus</taxon>
        <taxon>Aspergillus subgen. Aspergillus</taxon>
    </lineage>
</organism>